<dbReference type="Gene3D" id="2.170.130.10">
    <property type="entry name" value="TonB-dependent receptor, plug domain"/>
    <property type="match status" value="1"/>
</dbReference>
<feature type="domain" description="TonB-dependent receptor-like beta-barrel" evidence="6">
    <location>
        <begin position="446"/>
        <end position="965"/>
    </location>
</feature>
<proteinExistence type="inferred from homology"/>
<organism evidence="8 9">
    <name type="scientific">Pseudoalteromonas espejiana</name>
    <dbReference type="NCBI Taxonomy" id="28107"/>
    <lineage>
        <taxon>Bacteria</taxon>
        <taxon>Pseudomonadati</taxon>
        <taxon>Pseudomonadota</taxon>
        <taxon>Gammaproteobacteria</taxon>
        <taxon>Alteromonadales</taxon>
        <taxon>Pseudoalteromonadaceae</taxon>
        <taxon>Pseudoalteromonas</taxon>
    </lineage>
</organism>
<keyword evidence="8" id="KW-0675">Receptor</keyword>
<evidence type="ECO:0000259" key="7">
    <source>
        <dbReference type="Pfam" id="PF07715"/>
    </source>
</evidence>
<evidence type="ECO:0000259" key="6">
    <source>
        <dbReference type="Pfam" id="PF00593"/>
    </source>
</evidence>
<reference evidence="8 9" key="1">
    <citation type="submission" date="2019-07" db="EMBL/GenBank/DDBJ databases">
        <title>Whole genome shotgun sequence of Pseudoalteromonas espejiana NBRC 102222.</title>
        <authorList>
            <person name="Hosoyama A."/>
            <person name="Uohara A."/>
            <person name="Ohji S."/>
            <person name="Ichikawa N."/>
        </authorList>
    </citation>
    <scope>NUCLEOTIDE SEQUENCE [LARGE SCALE GENOMIC DNA]</scope>
    <source>
        <strain evidence="8 9">NBRC 102222</strain>
    </source>
</reference>
<name>A0A510XSN4_9GAMM</name>
<evidence type="ECO:0000256" key="2">
    <source>
        <dbReference type="ARBA" id="ARBA00023136"/>
    </source>
</evidence>
<keyword evidence="4" id="KW-0798">TonB box</keyword>
<dbReference type="InterPro" id="IPR010104">
    <property type="entry name" value="TonB_rcpt_bac"/>
</dbReference>
<comment type="similarity">
    <text evidence="4">Belongs to the TonB-dependent receptor family.</text>
</comment>
<dbReference type="EMBL" id="BJUM01000006">
    <property type="protein sequence ID" value="GEK54005.1"/>
    <property type="molecule type" value="Genomic_DNA"/>
</dbReference>
<dbReference type="GO" id="GO:0009279">
    <property type="term" value="C:cell outer membrane"/>
    <property type="evidence" value="ECO:0007669"/>
    <property type="project" value="UniProtKB-SubCell"/>
</dbReference>
<feature type="domain" description="TonB-dependent receptor plug" evidence="7">
    <location>
        <begin position="69"/>
        <end position="174"/>
    </location>
</feature>
<keyword evidence="3" id="KW-0998">Cell outer membrane</keyword>
<dbReference type="PANTHER" id="PTHR40980">
    <property type="entry name" value="PLUG DOMAIN-CONTAINING PROTEIN"/>
    <property type="match status" value="1"/>
</dbReference>
<gene>
    <name evidence="8" type="ORF">PES01_08500</name>
</gene>
<evidence type="ECO:0000256" key="4">
    <source>
        <dbReference type="RuleBase" id="RU003357"/>
    </source>
</evidence>
<sequence>MKNIKQSRKFNLSIIASAIIASPFSCNVFAAQEEAAVKPDEDNIEIVIVEGTRSNLINAQNMKREGETVLDAISAKDIGSLPDRSVLEAITRLPGVSIERFAAANDPDHYGVEGSGVVVRGLTHTRSEFNGRDTFTADSGRGLSFQDVPPELMGSVELFKNQSADMIEGGIAGTVNLVTRKPFDADGRVIAFTLDGTYSEFADETTPSYSGLYSDIFDLDNGRLGVLVNYSNSKLKAQSDGTQIGRYEEQNELVNGQAVFVPRTTRLTRKEDDRNREGFAGALQFENESKTLLATAQFIRSDSSLAWTEHAIEMADDAVINDLMALEGTEFDITDQGLFESGFITSNAGWRGNDAQRQPPGEFGAQHAMITRFRDQDNVVDDYGFNLKYRPNDTWSFNFDAQYVESTSEIFDFSVMGATRAVIGIEQNGTELPDITLLDPANRGDAGFFTDPHNYFWRSAMDHISDNDGKEVAFAGDTQYTFDSGFFTSVKVGARYAKREQTTRQSTFNWGWLSEAWAGNGSAWFDAQGDELGASLGDSYEEVTFDNFARGGVLNVASEGAFLFPKESFVKDYNNAESAFASLSPNWQRLSSRDGAIGDFLNNEINETSEVNNAFYIKGNFEGELGDMFYSGNVGLRYVKIKNETDGFLTFPDTVGDINDASDPDNFLPSDQAAFGNAGFTEQTANSEYTNILPSLNVKLNLKDDLILRFGFSEAIALPALGNLRNFVKITPEDLVITYDESSDERQIQDARYSRYTANSGNPFLKPMESYNYDLALEWYFSEGVGSLTSSFFYKDMSNYFINGSVDREFANNGATQVVQVNGATNGDEGSVQGFELAYQQFYDFLPGSFSGIGMQFNYTYIEEEGSPNAGLSPDKPDSTEGADVAFDGLPLEGLSKDNINIVAMYEKYGINARLAYNWRSEYLLTSKDVITQLPIYNEAGGQLDGSVFYNLTDSFQIGLQGTNLTNEVARTSMQIDNDNNRISRSWFASERRFSIILKGNF</sequence>
<protein>
    <submittedName>
        <fullName evidence="8">TonB-dependent receptor</fullName>
    </submittedName>
</protein>
<dbReference type="NCBIfam" id="TIGR01782">
    <property type="entry name" value="TonB-Xanth-Caul"/>
    <property type="match status" value="1"/>
</dbReference>
<dbReference type="Pfam" id="PF07715">
    <property type="entry name" value="Plug"/>
    <property type="match status" value="1"/>
</dbReference>
<dbReference type="AlphaFoldDB" id="A0A510XSN4"/>
<evidence type="ECO:0000313" key="9">
    <source>
        <dbReference type="Proteomes" id="UP000321419"/>
    </source>
</evidence>
<feature type="chain" id="PRO_5021772735" evidence="5">
    <location>
        <begin position="31"/>
        <end position="1002"/>
    </location>
</feature>
<evidence type="ECO:0000313" key="8">
    <source>
        <dbReference type="EMBL" id="GEK54005.1"/>
    </source>
</evidence>
<evidence type="ECO:0000256" key="3">
    <source>
        <dbReference type="ARBA" id="ARBA00023237"/>
    </source>
</evidence>
<dbReference type="InterPro" id="IPR036942">
    <property type="entry name" value="Beta-barrel_TonB_sf"/>
</dbReference>
<keyword evidence="5" id="KW-0732">Signal</keyword>
<evidence type="ECO:0000256" key="5">
    <source>
        <dbReference type="SAM" id="SignalP"/>
    </source>
</evidence>
<dbReference type="Gene3D" id="2.40.170.20">
    <property type="entry name" value="TonB-dependent receptor, beta-barrel domain"/>
    <property type="match status" value="1"/>
</dbReference>
<dbReference type="InterPro" id="IPR012910">
    <property type="entry name" value="Plug_dom"/>
</dbReference>
<dbReference type="RefSeq" id="WP_164504414.1">
    <property type="nucleotide sequence ID" value="NZ_BJUM01000006.1"/>
</dbReference>
<dbReference type="PANTHER" id="PTHR40980:SF3">
    <property type="entry name" value="TONB-DEPENDENT RECEPTOR-LIKE BETA-BARREL DOMAIN-CONTAINING PROTEIN"/>
    <property type="match status" value="1"/>
</dbReference>
<dbReference type="SUPFAM" id="SSF56935">
    <property type="entry name" value="Porins"/>
    <property type="match status" value="1"/>
</dbReference>
<comment type="caution">
    <text evidence="8">The sequence shown here is derived from an EMBL/GenBank/DDBJ whole genome shotgun (WGS) entry which is preliminary data.</text>
</comment>
<feature type="signal peptide" evidence="5">
    <location>
        <begin position="1"/>
        <end position="30"/>
    </location>
</feature>
<accession>A0A510XSN4</accession>
<keyword evidence="9" id="KW-1185">Reference proteome</keyword>
<comment type="subcellular location">
    <subcellularLocation>
        <location evidence="1 4">Cell outer membrane</location>
    </subcellularLocation>
</comment>
<dbReference type="InterPro" id="IPR000531">
    <property type="entry name" value="Beta-barrel_TonB"/>
</dbReference>
<dbReference type="InterPro" id="IPR037066">
    <property type="entry name" value="Plug_dom_sf"/>
</dbReference>
<keyword evidence="2 4" id="KW-0472">Membrane</keyword>
<dbReference type="Pfam" id="PF00593">
    <property type="entry name" value="TonB_dep_Rec_b-barrel"/>
    <property type="match status" value="1"/>
</dbReference>
<dbReference type="Proteomes" id="UP000321419">
    <property type="component" value="Unassembled WGS sequence"/>
</dbReference>
<evidence type="ECO:0000256" key="1">
    <source>
        <dbReference type="ARBA" id="ARBA00004442"/>
    </source>
</evidence>